<proteinExistence type="predicted"/>
<evidence type="ECO:0000313" key="2">
    <source>
        <dbReference type="Proteomes" id="UP001234178"/>
    </source>
</evidence>
<organism evidence="1 2">
    <name type="scientific">Daphnia magna</name>
    <dbReference type="NCBI Taxonomy" id="35525"/>
    <lineage>
        <taxon>Eukaryota</taxon>
        <taxon>Metazoa</taxon>
        <taxon>Ecdysozoa</taxon>
        <taxon>Arthropoda</taxon>
        <taxon>Crustacea</taxon>
        <taxon>Branchiopoda</taxon>
        <taxon>Diplostraca</taxon>
        <taxon>Cladocera</taxon>
        <taxon>Anomopoda</taxon>
        <taxon>Daphniidae</taxon>
        <taxon>Daphnia</taxon>
    </lineage>
</organism>
<reference evidence="1 2" key="1">
    <citation type="journal article" date="2023" name="Nucleic Acids Res.">
        <title>The hologenome of Daphnia magna reveals possible DNA methylation and microbiome-mediated evolution of the host genome.</title>
        <authorList>
            <person name="Chaturvedi A."/>
            <person name="Li X."/>
            <person name="Dhandapani V."/>
            <person name="Marshall H."/>
            <person name="Kissane S."/>
            <person name="Cuenca-Cambronero M."/>
            <person name="Asole G."/>
            <person name="Calvet F."/>
            <person name="Ruiz-Romero M."/>
            <person name="Marangio P."/>
            <person name="Guigo R."/>
            <person name="Rago D."/>
            <person name="Mirbahai L."/>
            <person name="Eastwood N."/>
            <person name="Colbourne J.K."/>
            <person name="Zhou J."/>
            <person name="Mallon E."/>
            <person name="Orsini L."/>
        </authorList>
    </citation>
    <scope>NUCLEOTIDE SEQUENCE [LARGE SCALE GENOMIC DNA]</scope>
    <source>
        <strain evidence="1">LRV0_1</strain>
    </source>
</reference>
<protein>
    <submittedName>
        <fullName evidence="1">Uncharacterized protein</fullName>
    </submittedName>
</protein>
<comment type="caution">
    <text evidence="1">The sequence shown here is derived from an EMBL/GenBank/DDBJ whole genome shotgun (WGS) entry which is preliminary data.</text>
</comment>
<keyword evidence="2" id="KW-1185">Reference proteome</keyword>
<dbReference type="EMBL" id="JAOYFB010000005">
    <property type="protein sequence ID" value="KAK4016512.1"/>
    <property type="molecule type" value="Genomic_DNA"/>
</dbReference>
<name>A0ABQ9ZUB5_9CRUS</name>
<evidence type="ECO:0000313" key="1">
    <source>
        <dbReference type="EMBL" id="KAK4016512.1"/>
    </source>
</evidence>
<gene>
    <name evidence="1" type="ORF">OUZ56_031468</name>
</gene>
<dbReference type="Proteomes" id="UP001234178">
    <property type="component" value="Unassembled WGS sequence"/>
</dbReference>
<sequence>MKAAGLQLFFDDYGTNYSDASRAAGGEGVGRHMKSERNFTTRVHFLGRQRATKIEISRRFIKDSNHSPPSPITAVHRGYSEFALGGFVLGGITNMLLYNDLANSLRINFVI</sequence>
<accession>A0ABQ9ZUB5</accession>